<dbReference type="FunFam" id="1.10.8.1220:FF:000001">
    <property type="entry name" value="Dynein axonemal heavy chain 5"/>
    <property type="match status" value="1"/>
</dbReference>
<dbReference type="InterPro" id="IPR042219">
    <property type="entry name" value="AAA_lid_11_sf"/>
</dbReference>
<evidence type="ECO:0000259" key="14">
    <source>
        <dbReference type="Pfam" id="PF03028"/>
    </source>
</evidence>
<dbReference type="GO" id="GO:0045505">
    <property type="term" value="F:dynein intermediate chain binding"/>
    <property type="evidence" value="ECO:0007669"/>
    <property type="project" value="InterPro"/>
</dbReference>
<dbReference type="GO" id="GO:0030286">
    <property type="term" value="C:dynein complex"/>
    <property type="evidence" value="ECO:0007669"/>
    <property type="project" value="UniProtKB-KW"/>
</dbReference>
<dbReference type="GO" id="GO:0005930">
    <property type="term" value="C:axoneme"/>
    <property type="evidence" value="ECO:0007669"/>
    <property type="project" value="UniProtKB-SubCell"/>
</dbReference>
<evidence type="ECO:0000259" key="16">
    <source>
        <dbReference type="Pfam" id="PF12780"/>
    </source>
</evidence>
<evidence type="ECO:0000259" key="18">
    <source>
        <dbReference type="Pfam" id="PF18198"/>
    </source>
</evidence>
<dbReference type="GO" id="GO:0007018">
    <property type="term" value="P:microtubule-based movement"/>
    <property type="evidence" value="ECO:0007669"/>
    <property type="project" value="InterPro"/>
</dbReference>
<dbReference type="InterPro" id="IPR041228">
    <property type="entry name" value="Dynein_C"/>
</dbReference>
<dbReference type="InterPro" id="IPR026983">
    <property type="entry name" value="DHC"/>
</dbReference>
<evidence type="ECO:0000256" key="8">
    <source>
        <dbReference type="ARBA" id="ARBA00023054"/>
    </source>
</evidence>
<keyword evidence="5" id="KW-0547">Nucleotide-binding</keyword>
<reference evidence="20" key="1">
    <citation type="submission" date="2021-12" db="EMBL/GenBank/DDBJ databases">
        <authorList>
            <person name="King R."/>
        </authorList>
    </citation>
    <scope>NUCLEOTIDE SEQUENCE</scope>
</reference>
<proteinExistence type="inferred from homology"/>
<evidence type="ECO:0000256" key="1">
    <source>
        <dbReference type="ARBA" id="ARBA00004430"/>
    </source>
</evidence>
<name>A0A9P0BCT7_BRAAE</name>
<dbReference type="Gene3D" id="3.40.50.300">
    <property type="entry name" value="P-loop containing nucleotide triphosphate hydrolases"/>
    <property type="match status" value="3"/>
</dbReference>
<keyword evidence="3" id="KW-0963">Cytoplasm</keyword>
<evidence type="ECO:0000259" key="17">
    <source>
        <dbReference type="Pfam" id="PF12781"/>
    </source>
</evidence>
<evidence type="ECO:0000259" key="15">
    <source>
        <dbReference type="Pfam" id="PF12777"/>
    </source>
</evidence>
<evidence type="ECO:0000256" key="9">
    <source>
        <dbReference type="ARBA" id="ARBA00023069"/>
    </source>
</evidence>
<feature type="domain" description="Dynein heavy chain AAA lid" evidence="18">
    <location>
        <begin position="1217"/>
        <end position="1356"/>
    </location>
</feature>
<evidence type="ECO:0000256" key="3">
    <source>
        <dbReference type="ARBA" id="ARBA00022490"/>
    </source>
</evidence>
<dbReference type="PANTHER" id="PTHR22878:SF73">
    <property type="entry name" value="DYNEIN AXONEMAL HEAVY CHAIN 1"/>
    <property type="match status" value="1"/>
</dbReference>
<dbReference type="InterPro" id="IPR027417">
    <property type="entry name" value="P-loop_NTPase"/>
</dbReference>
<dbReference type="FunFam" id="3.40.50.300:FF:001145">
    <property type="entry name" value="Putative dynein heavy chain"/>
    <property type="match status" value="1"/>
</dbReference>
<dbReference type="Gene3D" id="1.10.8.1220">
    <property type="match status" value="1"/>
</dbReference>
<keyword evidence="6" id="KW-0067">ATP-binding</keyword>
<feature type="domain" description="Dynein heavy chain AAA module D4" evidence="16">
    <location>
        <begin position="1"/>
        <end position="216"/>
    </location>
</feature>
<dbReference type="OrthoDB" id="5593012at2759"/>
<dbReference type="GO" id="GO:0008569">
    <property type="term" value="F:minus-end-directed microtubule motor activity"/>
    <property type="evidence" value="ECO:0007669"/>
    <property type="project" value="InterPro"/>
</dbReference>
<dbReference type="FunFam" id="3.40.50.300:FF:002141">
    <property type="entry name" value="Dynein heavy chain"/>
    <property type="match status" value="1"/>
</dbReference>
<dbReference type="InterPro" id="IPR024743">
    <property type="entry name" value="Dynein_HC_stalk"/>
</dbReference>
<feature type="domain" description="Dynein heavy chain coiled coil stalk" evidence="15">
    <location>
        <begin position="230"/>
        <end position="574"/>
    </location>
</feature>
<dbReference type="InterPro" id="IPR024317">
    <property type="entry name" value="Dynein_heavy_chain_D4_dom"/>
</dbReference>
<dbReference type="GO" id="GO:0005874">
    <property type="term" value="C:microtubule"/>
    <property type="evidence" value="ECO:0007669"/>
    <property type="project" value="UniProtKB-KW"/>
</dbReference>
<keyword evidence="9" id="KW-0969">Cilium</keyword>
<evidence type="ECO:0000256" key="10">
    <source>
        <dbReference type="ARBA" id="ARBA00023175"/>
    </source>
</evidence>
<evidence type="ECO:0000256" key="12">
    <source>
        <dbReference type="ARBA" id="ARBA00023273"/>
    </source>
</evidence>
<evidence type="ECO:0000313" key="20">
    <source>
        <dbReference type="EMBL" id="CAH0560318.1"/>
    </source>
</evidence>
<dbReference type="Pfam" id="PF18198">
    <property type="entry name" value="AAA_lid_11"/>
    <property type="match status" value="1"/>
</dbReference>
<evidence type="ECO:0000256" key="6">
    <source>
        <dbReference type="ARBA" id="ARBA00022840"/>
    </source>
</evidence>
<dbReference type="Pfam" id="PF03028">
    <property type="entry name" value="Dynein_heavy"/>
    <property type="match status" value="1"/>
</dbReference>
<dbReference type="Proteomes" id="UP001154078">
    <property type="component" value="Chromosome 7"/>
</dbReference>
<evidence type="ECO:0000256" key="11">
    <source>
        <dbReference type="ARBA" id="ARBA00023212"/>
    </source>
</evidence>
<dbReference type="Gene3D" id="6.10.140.1060">
    <property type="match status" value="1"/>
</dbReference>
<feature type="domain" description="Dynein heavy chain region D6 P-loop" evidence="14">
    <location>
        <begin position="1068"/>
        <end position="1181"/>
    </location>
</feature>
<dbReference type="Pfam" id="PF12777">
    <property type="entry name" value="MT"/>
    <property type="match status" value="1"/>
</dbReference>
<comment type="subcellular location">
    <subcellularLocation>
        <location evidence="1">Cytoplasm</location>
        <location evidence="1">Cytoskeleton</location>
        <location evidence="1">Cilium axoneme</location>
    </subcellularLocation>
</comment>
<dbReference type="InterPro" id="IPR041658">
    <property type="entry name" value="AAA_lid_11"/>
</dbReference>
<dbReference type="Gene3D" id="1.20.1270.280">
    <property type="match status" value="1"/>
</dbReference>
<keyword evidence="12" id="KW-0966">Cell projection</keyword>
<dbReference type="InterPro" id="IPR043160">
    <property type="entry name" value="Dynein_C_barrel"/>
</dbReference>
<dbReference type="Gene3D" id="3.10.490.20">
    <property type="match status" value="1"/>
</dbReference>
<dbReference type="Pfam" id="PF12780">
    <property type="entry name" value="AAA_8"/>
    <property type="match status" value="1"/>
</dbReference>
<keyword evidence="4" id="KW-0493">Microtubule</keyword>
<protein>
    <submittedName>
        <fullName evidence="20">Uncharacterized protein</fullName>
    </submittedName>
</protein>
<feature type="domain" description="Dynein heavy chain ATP-binding dynein motor region" evidence="17">
    <location>
        <begin position="603"/>
        <end position="824"/>
    </location>
</feature>
<dbReference type="Gene3D" id="1.20.920.20">
    <property type="match status" value="1"/>
</dbReference>
<evidence type="ECO:0000256" key="2">
    <source>
        <dbReference type="ARBA" id="ARBA00008887"/>
    </source>
</evidence>
<dbReference type="Pfam" id="PF12781">
    <property type="entry name" value="AAA_9"/>
    <property type="match status" value="1"/>
</dbReference>
<evidence type="ECO:0000256" key="4">
    <source>
        <dbReference type="ARBA" id="ARBA00022701"/>
    </source>
</evidence>
<evidence type="ECO:0000313" key="21">
    <source>
        <dbReference type="Proteomes" id="UP001154078"/>
    </source>
</evidence>
<dbReference type="GO" id="GO:0051959">
    <property type="term" value="F:dynein light intermediate chain binding"/>
    <property type="evidence" value="ECO:0007669"/>
    <property type="project" value="InterPro"/>
</dbReference>
<dbReference type="FunFam" id="3.10.490.20:FF:000001">
    <property type="entry name" value="dynein heavy chain 7, axonemal"/>
    <property type="match status" value="1"/>
</dbReference>
<evidence type="ECO:0000256" key="7">
    <source>
        <dbReference type="ARBA" id="ARBA00023017"/>
    </source>
</evidence>
<gene>
    <name evidence="20" type="ORF">MELIAE_LOCUS10083</name>
</gene>
<comment type="similarity">
    <text evidence="2">Belongs to the dynein heavy chain family.</text>
</comment>
<dbReference type="FunFam" id="1.20.1270.280:FF:000001">
    <property type="entry name" value="dynein heavy chain 7, axonemal"/>
    <property type="match status" value="1"/>
</dbReference>
<keyword evidence="8 13" id="KW-0175">Coiled coil</keyword>
<dbReference type="SUPFAM" id="SSF52540">
    <property type="entry name" value="P-loop containing nucleoside triphosphate hydrolases"/>
    <property type="match status" value="1"/>
</dbReference>
<dbReference type="Gene3D" id="1.10.8.720">
    <property type="entry name" value="Region D6 of dynein motor"/>
    <property type="match status" value="1"/>
</dbReference>
<dbReference type="InterPro" id="IPR004273">
    <property type="entry name" value="Dynein_heavy_D6_P-loop"/>
</dbReference>
<keyword evidence="21" id="KW-1185">Reference proteome</keyword>
<dbReference type="FunFam" id="3.40.50.300:FF:000362">
    <property type="entry name" value="Dynein, axonemal, heavy chain 6"/>
    <property type="match status" value="1"/>
</dbReference>
<keyword evidence="11" id="KW-0206">Cytoskeleton</keyword>
<dbReference type="InterPro" id="IPR035706">
    <property type="entry name" value="AAA_9"/>
</dbReference>
<feature type="coiled-coil region" evidence="13">
    <location>
        <begin position="459"/>
        <end position="493"/>
    </location>
</feature>
<organism evidence="20 21">
    <name type="scientific">Brassicogethes aeneus</name>
    <name type="common">Rape pollen beetle</name>
    <name type="synonym">Meligethes aeneus</name>
    <dbReference type="NCBI Taxonomy" id="1431903"/>
    <lineage>
        <taxon>Eukaryota</taxon>
        <taxon>Metazoa</taxon>
        <taxon>Ecdysozoa</taxon>
        <taxon>Arthropoda</taxon>
        <taxon>Hexapoda</taxon>
        <taxon>Insecta</taxon>
        <taxon>Pterygota</taxon>
        <taxon>Neoptera</taxon>
        <taxon>Endopterygota</taxon>
        <taxon>Coleoptera</taxon>
        <taxon>Polyphaga</taxon>
        <taxon>Cucujiformia</taxon>
        <taxon>Nitidulidae</taxon>
        <taxon>Meligethinae</taxon>
        <taxon>Brassicogethes</taxon>
    </lineage>
</organism>
<sequence>MAEYNCFQIELSKTYGNNEFKDDLKNLMLNAGLNKIETVFLFSDTQIKSESFLEDINNILNSGDVPNVYQVEELDRIYQGMKGDLQELGLPATKSNLFAVYTKQVRANLHTVITMSPIGEIFRARLRQFPALVNCCTIDWFSAWPDSALQSVAMRFMKEIQDFSVSENIMEGIVNVFQYMHASVVKASVRFKEELSRTNYVTPTSYLELLSSYIELLNKKKGSLTEGVGRLKIGLEKLQITQEEVKVLQVNLKEMKPALEIAAKDADIMIAQIAQDTIVAEETKEIVEKEEEEASKKALETENIASDAQRDLDEALPELMAAEASLRSLNKNDVTEVKAMKRPPVGVVTVMEAICIVKNVKPIKVPGEKFGEKKNDYWEPSRGILADPGAFLASLMNFDKESITAEMIEKLTKYVNDPNFMPAKIAKVSKACTSLCMWIHAMFKYYFVNLKVAPKKAALKNARDDLERTQKVLDAARAKMQEIMDGLARLQTQLNAKIAFKTEKEQSIQICEERMNRAVRLIAGLSGEKLRWIETIKNIEANVVNVTGDILISAGCVAYLTPFTDNYRRRLFNDWLNVVMNLEIPFTPNSNAVTILGEAILIRSWQIDGLPRDYFSTENAVLVSCSRRWPLFIDPQGQANKWIKTMEKTKGLFICKLADKDLLRTMESAVRFGKPVLIENVGVDLDPALDPILLRQTFFQSGTKVIKLGDITVPYDENFRLYITTKLPNPAFTPELSIKVLVVNFTLVPSGLEDQLLALVVMQERPDLEEQRSGIVLSMAQMKNELKEIEDRILYKLSISEGSPLDDIDFIITLEASKVTCDDIKNKVESAEITQIDIDNTRALYIPVANRAQILFFCLADLSNVDPMYQYSLEWFISIFVNSMATTERSEIIQERVDTINNYFTFSLYSNVCRSLFEKHKLQFAFLLCVRVMMSSGLINPKEWHLFLAGGSPLSEKENPAPQWLSVKSWKEIRSLEVCSKFELFINTFAANIEKYRKLFESVDPHRQPLPEVVQNQLDDFQRLLVLKCLRPDKVTNAMQDFLSRHMGQQFIEPQSSDLSEMFKESGPTIPLIFVLSTGTDPAAELYKFADRMKFSKRMFSISLGQGQGPRAEKLIEEGVETGNWVFFQNCHLAPSWMPRLERIIENITIDTAHRDFRIWLTSTPSPYFPVAILQNGSKMTIEPPAGIKANMLRAYLNQVSDLTDFIQSEHEKAYPFKMLAFSLCLFHGILLERRKFGPLGFNIPYEFTDGDLKICISQLHMFLLEYTDIPFKVLTYTAGHINYGGRVTDDWDRRCLMTVLADYYNNDVVDAKYVFDQEKVYHQMPVDTTFLDYIDYIKTFPINDDPELFGLHANADITFAQTQTYKCLATLLLLQPQQTGAAAMSQDEVITDVSKSILENLPKEFDLDAISKRYPVLYEESLNTVIIQEGIRYNKLLKVIFTSLNDLLKALKGLVVLSEALEKMSGSLFSNIVPQMWASKAYPSLKPLGAWVSDLQARCAFLMTWVKSGIPPIFWISGFYFPQAFLTGTLQNFARKYIVSIDTINFKFQVLSYRPAQAFPDGCCIYGLFLEGSRWNPVTALLGESNPKELYTDMPVVWLVPEENHVKPKGVYECPIYKTLTRAGTLSTTGHSTNYVLAIEVPTDKTENHWIKRGVALICALDY</sequence>
<dbReference type="FunFam" id="1.10.8.720:FF:000001">
    <property type="entry name" value="dynein heavy chain 7, axonemal"/>
    <property type="match status" value="1"/>
</dbReference>
<dbReference type="PANTHER" id="PTHR22878">
    <property type="entry name" value="DYNEIN HEAVY CHAIN 6, AXONEMAL-LIKE-RELATED"/>
    <property type="match status" value="1"/>
</dbReference>
<keyword evidence="10" id="KW-0505">Motor protein</keyword>
<dbReference type="EMBL" id="OV121138">
    <property type="protein sequence ID" value="CAH0560318.1"/>
    <property type="molecule type" value="Genomic_DNA"/>
</dbReference>
<dbReference type="GO" id="GO:0005524">
    <property type="term" value="F:ATP binding"/>
    <property type="evidence" value="ECO:0007669"/>
    <property type="project" value="UniProtKB-KW"/>
</dbReference>
<evidence type="ECO:0000259" key="19">
    <source>
        <dbReference type="Pfam" id="PF18199"/>
    </source>
</evidence>
<dbReference type="Pfam" id="PF18199">
    <property type="entry name" value="Dynein_C"/>
    <property type="match status" value="1"/>
</dbReference>
<feature type="domain" description="Dynein heavy chain C-terminal" evidence="19">
    <location>
        <begin position="1363"/>
        <end position="1660"/>
    </location>
</feature>
<keyword evidence="7" id="KW-0243">Dynein</keyword>
<evidence type="ECO:0000256" key="5">
    <source>
        <dbReference type="ARBA" id="ARBA00022741"/>
    </source>
</evidence>
<dbReference type="FunFam" id="1.20.920.20:FF:000006">
    <property type="entry name" value="Dynein, axonemal, heavy chain 6"/>
    <property type="match status" value="1"/>
</dbReference>
<evidence type="ECO:0000256" key="13">
    <source>
        <dbReference type="SAM" id="Coils"/>
    </source>
</evidence>
<accession>A0A9P0BCT7</accession>